<dbReference type="InterPro" id="IPR036047">
    <property type="entry name" value="F-box-like_dom_sf"/>
</dbReference>
<dbReference type="RefSeq" id="WP_094091090.1">
    <property type="nucleotide sequence ID" value="NZ_CP016397.1"/>
</dbReference>
<keyword evidence="2" id="KW-0472">Membrane</keyword>
<dbReference type="Pfam" id="PF00646">
    <property type="entry name" value="F-box"/>
    <property type="match status" value="1"/>
</dbReference>
<feature type="compositionally biased region" description="Basic and acidic residues" evidence="1">
    <location>
        <begin position="188"/>
        <end position="197"/>
    </location>
</feature>
<keyword evidence="2" id="KW-0812">Transmembrane</keyword>
<reference evidence="4 5" key="1">
    <citation type="submission" date="2016-07" db="EMBL/GenBank/DDBJ databases">
        <authorList>
            <person name="Hassler H."/>
        </authorList>
    </citation>
    <scope>NUCLEOTIDE SEQUENCE [LARGE SCALE GENOMIC DNA]</scope>
    <source>
        <strain evidence="4 5">CDC-D5610</strain>
    </source>
</reference>
<dbReference type="EMBL" id="CP016397">
    <property type="protein sequence ID" value="ASQ46105.1"/>
    <property type="molecule type" value="Genomic_DNA"/>
</dbReference>
<feature type="transmembrane region" description="Helical" evidence="2">
    <location>
        <begin position="122"/>
        <end position="141"/>
    </location>
</feature>
<evidence type="ECO:0000313" key="4">
    <source>
        <dbReference type="EMBL" id="ASQ46105.1"/>
    </source>
</evidence>
<dbReference type="Proteomes" id="UP000201728">
    <property type="component" value="Chromosome"/>
</dbReference>
<evidence type="ECO:0000259" key="3">
    <source>
        <dbReference type="PROSITE" id="PS50181"/>
    </source>
</evidence>
<organism evidence="4 5">
    <name type="scientific">Legionella clemsonensis</name>
    <dbReference type="NCBI Taxonomy" id="1867846"/>
    <lineage>
        <taxon>Bacteria</taxon>
        <taxon>Pseudomonadati</taxon>
        <taxon>Pseudomonadota</taxon>
        <taxon>Gammaproteobacteria</taxon>
        <taxon>Legionellales</taxon>
        <taxon>Legionellaceae</taxon>
        <taxon>Legionella</taxon>
    </lineage>
</organism>
<evidence type="ECO:0000256" key="1">
    <source>
        <dbReference type="SAM" id="MobiDB-lite"/>
    </source>
</evidence>
<dbReference type="KEGG" id="lcd:clem_07760"/>
<sequence>MKEKYEPAEPGLQNLPPEIKVIVLKFLDIQSKLALSHTSYGWRDLIINLPDADEITKRLFRLDKKRHHHKTIEIMSRTMTANSAAKLFEELLSLSIPSVYMFLIITHTTPLSLFFDSSEKRGAIFVCAVVIIVLATMLAIADDLVHYLSESDVNAEKQYAHRRTFQFFAQSNQGTSQGSTPTDTNSEEEGKNLYRDL</sequence>
<feature type="transmembrane region" description="Helical" evidence="2">
    <location>
        <begin position="94"/>
        <end position="115"/>
    </location>
</feature>
<keyword evidence="5" id="KW-1185">Reference proteome</keyword>
<gene>
    <name evidence="4" type="ORF">clem_07760</name>
</gene>
<protein>
    <recommendedName>
        <fullName evidence="3">F-box domain-containing protein</fullName>
    </recommendedName>
</protein>
<keyword evidence="2" id="KW-1133">Transmembrane helix</keyword>
<proteinExistence type="predicted"/>
<dbReference type="InterPro" id="IPR001810">
    <property type="entry name" value="F-box_dom"/>
</dbReference>
<feature type="compositionally biased region" description="Polar residues" evidence="1">
    <location>
        <begin position="172"/>
        <end position="184"/>
    </location>
</feature>
<dbReference type="SUPFAM" id="SSF81383">
    <property type="entry name" value="F-box domain"/>
    <property type="match status" value="1"/>
</dbReference>
<dbReference type="Gene3D" id="1.20.1280.50">
    <property type="match status" value="1"/>
</dbReference>
<evidence type="ECO:0000313" key="5">
    <source>
        <dbReference type="Proteomes" id="UP000201728"/>
    </source>
</evidence>
<dbReference type="PROSITE" id="PS50181">
    <property type="entry name" value="FBOX"/>
    <property type="match status" value="1"/>
</dbReference>
<accession>A0A222P2V7</accession>
<evidence type="ECO:0000256" key="2">
    <source>
        <dbReference type="SAM" id="Phobius"/>
    </source>
</evidence>
<dbReference type="AlphaFoldDB" id="A0A222P2V7"/>
<name>A0A222P2V7_9GAMM</name>
<feature type="domain" description="F-box" evidence="3">
    <location>
        <begin position="9"/>
        <end position="59"/>
    </location>
</feature>
<feature type="region of interest" description="Disordered" evidence="1">
    <location>
        <begin position="172"/>
        <end position="197"/>
    </location>
</feature>
<dbReference type="OrthoDB" id="5653290at2"/>